<dbReference type="InterPro" id="IPR020449">
    <property type="entry name" value="Tscrpt_reg_AraC-type_HTH"/>
</dbReference>
<dbReference type="AlphaFoldDB" id="A0A6P1M7E2"/>
<organism evidence="5 6">
    <name type="scientific">Tichowtungia aerotolerans</name>
    <dbReference type="NCBI Taxonomy" id="2697043"/>
    <lineage>
        <taxon>Bacteria</taxon>
        <taxon>Pseudomonadati</taxon>
        <taxon>Kiritimatiellota</taxon>
        <taxon>Tichowtungiia</taxon>
        <taxon>Tichowtungiales</taxon>
        <taxon>Tichowtungiaceae</taxon>
        <taxon>Tichowtungia</taxon>
    </lineage>
</organism>
<dbReference type="KEGG" id="taer:GT409_10060"/>
<dbReference type="InterPro" id="IPR003313">
    <property type="entry name" value="AraC-bd"/>
</dbReference>
<dbReference type="PROSITE" id="PS00041">
    <property type="entry name" value="HTH_ARAC_FAMILY_1"/>
    <property type="match status" value="1"/>
</dbReference>
<sequence length="244" mass="27127">MNVKVAFKVTVKKGDTVSAGPHQHDFLELVYFLKGTGKTTIGKDTYPVRANSFCLIPPHETHSQVSETAITSICLCIGNSGLESSPGVWVDTEGEVRYYLEELMGELSGKRSAYLKITEGLLITTVGLIKRVIKENIPQDRKQAIVSKALYIIESKSGNLSIDDIAGQLFVSKDYLRHLFTQYTGLSPVKAIINARIEHAKSLLRNSELSIANIAEMCGFENQYYFSRLFKKVAGCTPSVFRRK</sequence>
<evidence type="ECO:0000313" key="5">
    <source>
        <dbReference type="EMBL" id="QHI69777.1"/>
    </source>
</evidence>
<feature type="domain" description="HTH araC/xylS-type" evidence="4">
    <location>
        <begin position="147"/>
        <end position="244"/>
    </location>
</feature>
<dbReference type="PANTHER" id="PTHR43280:SF28">
    <property type="entry name" value="HTH-TYPE TRANSCRIPTIONAL ACTIVATOR RHAS"/>
    <property type="match status" value="1"/>
</dbReference>
<dbReference type="GO" id="GO:0003700">
    <property type="term" value="F:DNA-binding transcription factor activity"/>
    <property type="evidence" value="ECO:0007669"/>
    <property type="project" value="InterPro"/>
</dbReference>
<gene>
    <name evidence="5" type="ORF">GT409_10060</name>
</gene>
<dbReference type="InterPro" id="IPR018062">
    <property type="entry name" value="HTH_AraC-typ_CS"/>
</dbReference>
<dbReference type="Pfam" id="PF02311">
    <property type="entry name" value="AraC_binding"/>
    <property type="match status" value="1"/>
</dbReference>
<dbReference type="RefSeq" id="WP_160628959.1">
    <property type="nucleotide sequence ID" value="NZ_CP047593.1"/>
</dbReference>
<evidence type="ECO:0000256" key="3">
    <source>
        <dbReference type="ARBA" id="ARBA00023163"/>
    </source>
</evidence>
<dbReference type="Gene3D" id="2.60.120.10">
    <property type="entry name" value="Jelly Rolls"/>
    <property type="match status" value="1"/>
</dbReference>
<keyword evidence="6" id="KW-1185">Reference proteome</keyword>
<dbReference type="Gene3D" id="1.10.10.60">
    <property type="entry name" value="Homeodomain-like"/>
    <property type="match status" value="2"/>
</dbReference>
<dbReference type="InterPro" id="IPR014710">
    <property type="entry name" value="RmlC-like_jellyroll"/>
</dbReference>
<keyword evidence="1" id="KW-0805">Transcription regulation</keyword>
<dbReference type="PRINTS" id="PR00032">
    <property type="entry name" value="HTHARAC"/>
</dbReference>
<dbReference type="Pfam" id="PF12833">
    <property type="entry name" value="HTH_18"/>
    <property type="match status" value="1"/>
</dbReference>
<dbReference type="SUPFAM" id="SSF51182">
    <property type="entry name" value="RmlC-like cupins"/>
    <property type="match status" value="1"/>
</dbReference>
<keyword evidence="3" id="KW-0804">Transcription</keyword>
<protein>
    <submittedName>
        <fullName evidence="5">Helix-turn-helix domain-containing protein</fullName>
    </submittedName>
</protein>
<evidence type="ECO:0000313" key="6">
    <source>
        <dbReference type="Proteomes" id="UP000464954"/>
    </source>
</evidence>
<dbReference type="EMBL" id="CP047593">
    <property type="protein sequence ID" value="QHI69777.1"/>
    <property type="molecule type" value="Genomic_DNA"/>
</dbReference>
<evidence type="ECO:0000259" key="4">
    <source>
        <dbReference type="PROSITE" id="PS01124"/>
    </source>
</evidence>
<dbReference type="Proteomes" id="UP000464954">
    <property type="component" value="Chromosome"/>
</dbReference>
<proteinExistence type="predicted"/>
<dbReference type="PROSITE" id="PS01124">
    <property type="entry name" value="HTH_ARAC_FAMILY_2"/>
    <property type="match status" value="1"/>
</dbReference>
<dbReference type="InterPro" id="IPR011051">
    <property type="entry name" value="RmlC_Cupin_sf"/>
</dbReference>
<dbReference type="SUPFAM" id="SSF46689">
    <property type="entry name" value="Homeodomain-like"/>
    <property type="match status" value="2"/>
</dbReference>
<name>A0A6P1M7E2_9BACT</name>
<reference evidence="5 6" key="1">
    <citation type="submission" date="2020-01" db="EMBL/GenBank/DDBJ databases">
        <title>Ponticoccus aerotolerans gen. nov., sp. nov., an anaerobic bacterium and proposal of Ponticoccusceae fam. nov., Ponticoccusles ord. nov. and Ponticoccuse classis nov. in the phylum Kiritimatiellaeota.</title>
        <authorList>
            <person name="Zhou L.Y."/>
            <person name="Du Z.J."/>
        </authorList>
    </citation>
    <scope>NUCLEOTIDE SEQUENCE [LARGE SCALE GENOMIC DNA]</scope>
    <source>
        <strain evidence="5 6">S-5007</strain>
    </source>
</reference>
<accession>A0A6P1M7E2</accession>
<dbReference type="GO" id="GO:0043565">
    <property type="term" value="F:sequence-specific DNA binding"/>
    <property type="evidence" value="ECO:0007669"/>
    <property type="project" value="InterPro"/>
</dbReference>
<dbReference type="SMART" id="SM00342">
    <property type="entry name" value="HTH_ARAC"/>
    <property type="match status" value="1"/>
</dbReference>
<dbReference type="InterPro" id="IPR018060">
    <property type="entry name" value="HTH_AraC"/>
</dbReference>
<keyword evidence="2" id="KW-0238">DNA-binding</keyword>
<dbReference type="PANTHER" id="PTHR43280">
    <property type="entry name" value="ARAC-FAMILY TRANSCRIPTIONAL REGULATOR"/>
    <property type="match status" value="1"/>
</dbReference>
<evidence type="ECO:0000256" key="2">
    <source>
        <dbReference type="ARBA" id="ARBA00023125"/>
    </source>
</evidence>
<evidence type="ECO:0000256" key="1">
    <source>
        <dbReference type="ARBA" id="ARBA00023015"/>
    </source>
</evidence>
<dbReference type="InterPro" id="IPR009057">
    <property type="entry name" value="Homeodomain-like_sf"/>
</dbReference>